<sequence>MREGKKRRGADRPALATKACLAPLALVISQCNTNTSFLFMLHIQRTNLHDKFQRDDSKIMPVRVSLRHPESYTRVEVVDADSDNSAEHPSFITMATEQPRKRALVVRSIR</sequence>
<accession>A0A5C3LUB6</accession>
<protein>
    <submittedName>
        <fullName evidence="1">Uncharacterized protein</fullName>
    </submittedName>
</protein>
<evidence type="ECO:0000313" key="2">
    <source>
        <dbReference type="Proteomes" id="UP000308652"/>
    </source>
</evidence>
<reference evidence="1 2" key="1">
    <citation type="journal article" date="2019" name="Nat. Ecol. Evol.">
        <title>Megaphylogeny resolves global patterns of mushroom evolution.</title>
        <authorList>
            <person name="Varga T."/>
            <person name="Krizsan K."/>
            <person name="Foldi C."/>
            <person name="Dima B."/>
            <person name="Sanchez-Garcia M."/>
            <person name="Sanchez-Ramirez S."/>
            <person name="Szollosi G.J."/>
            <person name="Szarkandi J.G."/>
            <person name="Papp V."/>
            <person name="Albert L."/>
            <person name="Andreopoulos W."/>
            <person name="Angelini C."/>
            <person name="Antonin V."/>
            <person name="Barry K.W."/>
            <person name="Bougher N.L."/>
            <person name="Buchanan P."/>
            <person name="Buyck B."/>
            <person name="Bense V."/>
            <person name="Catcheside P."/>
            <person name="Chovatia M."/>
            <person name="Cooper J."/>
            <person name="Damon W."/>
            <person name="Desjardin D."/>
            <person name="Finy P."/>
            <person name="Geml J."/>
            <person name="Haridas S."/>
            <person name="Hughes K."/>
            <person name="Justo A."/>
            <person name="Karasinski D."/>
            <person name="Kautmanova I."/>
            <person name="Kiss B."/>
            <person name="Kocsube S."/>
            <person name="Kotiranta H."/>
            <person name="LaButti K.M."/>
            <person name="Lechner B.E."/>
            <person name="Liimatainen K."/>
            <person name="Lipzen A."/>
            <person name="Lukacs Z."/>
            <person name="Mihaltcheva S."/>
            <person name="Morgado L.N."/>
            <person name="Niskanen T."/>
            <person name="Noordeloos M.E."/>
            <person name="Ohm R.A."/>
            <person name="Ortiz-Santana B."/>
            <person name="Ovrebo C."/>
            <person name="Racz N."/>
            <person name="Riley R."/>
            <person name="Savchenko A."/>
            <person name="Shiryaev A."/>
            <person name="Soop K."/>
            <person name="Spirin V."/>
            <person name="Szebenyi C."/>
            <person name="Tomsovsky M."/>
            <person name="Tulloss R.E."/>
            <person name="Uehling J."/>
            <person name="Grigoriev I.V."/>
            <person name="Vagvolgyi C."/>
            <person name="Papp T."/>
            <person name="Martin F.M."/>
            <person name="Miettinen O."/>
            <person name="Hibbett D.S."/>
            <person name="Nagy L.G."/>
        </authorList>
    </citation>
    <scope>NUCLEOTIDE SEQUENCE [LARGE SCALE GENOMIC DNA]</scope>
    <source>
        <strain evidence="1 2">CBS 166.37</strain>
    </source>
</reference>
<keyword evidence="2" id="KW-1185">Reference proteome</keyword>
<dbReference type="EMBL" id="ML213616">
    <property type="protein sequence ID" value="TFK36147.1"/>
    <property type="molecule type" value="Genomic_DNA"/>
</dbReference>
<dbReference type="Proteomes" id="UP000308652">
    <property type="component" value="Unassembled WGS sequence"/>
</dbReference>
<evidence type="ECO:0000313" key="1">
    <source>
        <dbReference type="EMBL" id="TFK36147.1"/>
    </source>
</evidence>
<gene>
    <name evidence="1" type="ORF">BDQ12DRAFT_687350</name>
</gene>
<proteinExistence type="predicted"/>
<name>A0A5C3LUB6_9AGAR</name>
<organism evidence="1 2">
    <name type="scientific">Crucibulum laeve</name>
    <dbReference type="NCBI Taxonomy" id="68775"/>
    <lineage>
        <taxon>Eukaryota</taxon>
        <taxon>Fungi</taxon>
        <taxon>Dikarya</taxon>
        <taxon>Basidiomycota</taxon>
        <taxon>Agaricomycotina</taxon>
        <taxon>Agaricomycetes</taxon>
        <taxon>Agaricomycetidae</taxon>
        <taxon>Agaricales</taxon>
        <taxon>Agaricineae</taxon>
        <taxon>Nidulariaceae</taxon>
        <taxon>Crucibulum</taxon>
    </lineage>
</organism>
<dbReference type="AlphaFoldDB" id="A0A5C3LUB6"/>